<dbReference type="SUPFAM" id="SSF54534">
    <property type="entry name" value="FKBP-like"/>
    <property type="match status" value="1"/>
</dbReference>
<protein>
    <recommendedName>
        <fullName evidence="4">Peptidyl-prolyl cis-trans isomerase</fullName>
        <ecNumber evidence="4">5.2.1.8</ecNumber>
    </recommendedName>
</protein>
<comment type="similarity">
    <text evidence="4">Belongs to the FKBP-type PPIase family.</text>
</comment>
<evidence type="ECO:0000256" key="5">
    <source>
        <dbReference type="SAM" id="MobiDB-lite"/>
    </source>
</evidence>
<dbReference type="GO" id="GO:0003755">
    <property type="term" value="F:peptidyl-prolyl cis-trans isomerase activity"/>
    <property type="evidence" value="ECO:0007669"/>
    <property type="project" value="UniProtKB-UniRule"/>
</dbReference>
<dbReference type="Pfam" id="PF00254">
    <property type="entry name" value="FKBP_C"/>
    <property type="match status" value="1"/>
</dbReference>
<keyword evidence="3 4" id="KW-0413">Isomerase</keyword>
<gene>
    <name evidence="7" type="ORF">BA195_10460</name>
</gene>
<feature type="compositionally biased region" description="Basic and acidic residues" evidence="5">
    <location>
        <begin position="267"/>
        <end position="285"/>
    </location>
</feature>
<comment type="caution">
    <text evidence="7">The sequence shown here is derived from an EMBL/GenBank/DDBJ whole genome shotgun (WGS) entry which is preliminary data.</text>
</comment>
<keyword evidence="2 3" id="KW-0697">Rotamase</keyword>
<dbReference type="InterPro" id="IPR001179">
    <property type="entry name" value="PPIase_FKBP_dom"/>
</dbReference>
<dbReference type="OrthoDB" id="1424215at2"/>
<dbReference type="Gene3D" id="3.10.50.40">
    <property type="match status" value="1"/>
</dbReference>
<feature type="domain" description="PPIase FKBP-type" evidence="6">
    <location>
        <begin position="121"/>
        <end position="220"/>
    </location>
</feature>
<dbReference type="STRING" id="447689.BA195_10460"/>
<evidence type="ECO:0000259" key="6">
    <source>
        <dbReference type="PROSITE" id="PS50059"/>
    </source>
</evidence>
<keyword evidence="8" id="KW-1185">Reference proteome</keyword>
<dbReference type="AlphaFoldDB" id="A0A1B9XYD5"/>
<dbReference type="RefSeq" id="WP_068705272.1">
    <property type="nucleotide sequence ID" value="NZ_JAUOSW010000003.1"/>
</dbReference>
<dbReference type="EC" id="5.2.1.8" evidence="4"/>
<evidence type="ECO:0000313" key="7">
    <source>
        <dbReference type="EMBL" id="OCK42587.1"/>
    </source>
</evidence>
<sequence>MIKFKHLFYTIAIATILYSCGSDNNNNTVDNFDHAAQAPIDNDSIVNFLKNNYYDTDKDSVKVIDAGQTPSLWEEREGNEGGVDVKLYIKDVKDNDVDYKLYYYLKKQGIPDVDKGYPKMMDSVYVKYKGQIIIKKDSLSVDFEKNTAWFSLIQVIKGWTYGFPHFKGGNNITSNGPITYDKGGKGILFIPSGLAYKNSGTLSIAGNSNLMFTFELWDFVKDTDDDQDNVPSYSEDIDGDGDPRNDDTNGNRIPNYLDTDDDGDGVLTKDEDANGDGDPRNDFSDPNKPTIPDYLNRDIRK</sequence>
<evidence type="ECO:0000256" key="1">
    <source>
        <dbReference type="ARBA" id="ARBA00000971"/>
    </source>
</evidence>
<dbReference type="EMBL" id="MAKX01000013">
    <property type="protein sequence ID" value="OCK42587.1"/>
    <property type="molecule type" value="Genomic_DNA"/>
</dbReference>
<proteinExistence type="inferred from homology"/>
<accession>A0A1B9XYD5</accession>
<feature type="region of interest" description="Disordered" evidence="5">
    <location>
        <begin position="225"/>
        <end position="301"/>
    </location>
</feature>
<evidence type="ECO:0000256" key="2">
    <source>
        <dbReference type="ARBA" id="ARBA00023110"/>
    </source>
</evidence>
<dbReference type="PROSITE" id="PS51257">
    <property type="entry name" value="PROKAR_LIPOPROTEIN"/>
    <property type="match status" value="1"/>
</dbReference>
<evidence type="ECO:0000256" key="3">
    <source>
        <dbReference type="PROSITE-ProRule" id="PRU00277"/>
    </source>
</evidence>
<comment type="catalytic activity">
    <reaction evidence="1 3 4">
        <text>[protein]-peptidylproline (omega=180) = [protein]-peptidylproline (omega=0)</text>
        <dbReference type="Rhea" id="RHEA:16237"/>
        <dbReference type="Rhea" id="RHEA-COMP:10747"/>
        <dbReference type="Rhea" id="RHEA-COMP:10748"/>
        <dbReference type="ChEBI" id="CHEBI:83833"/>
        <dbReference type="ChEBI" id="CHEBI:83834"/>
        <dbReference type="EC" id="5.2.1.8"/>
    </reaction>
</comment>
<reference evidence="7 8" key="1">
    <citation type="submission" date="2016-06" db="EMBL/GenBank/DDBJ databases">
        <title>Draft Genome Sequence of Tenacibaculum soleae UCD-KL19.</title>
        <authorList>
            <person name="Eisen J.A."/>
            <person name="Coil D.A."/>
            <person name="Lujan K.M."/>
        </authorList>
    </citation>
    <scope>NUCLEOTIDE SEQUENCE [LARGE SCALE GENOMIC DNA]</scope>
    <source>
        <strain evidence="7 8">UCD-KL19</strain>
    </source>
</reference>
<dbReference type="InterPro" id="IPR046357">
    <property type="entry name" value="PPIase_dom_sf"/>
</dbReference>
<organism evidence="7 8">
    <name type="scientific">Tenacibaculum soleae</name>
    <dbReference type="NCBI Taxonomy" id="447689"/>
    <lineage>
        <taxon>Bacteria</taxon>
        <taxon>Pseudomonadati</taxon>
        <taxon>Bacteroidota</taxon>
        <taxon>Flavobacteriia</taxon>
        <taxon>Flavobacteriales</taxon>
        <taxon>Flavobacteriaceae</taxon>
        <taxon>Tenacibaculum</taxon>
    </lineage>
</organism>
<evidence type="ECO:0000256" key="4">
    <source>
        <dbReference type="RuleBase" id="RU003915"/>
    </source>
</evidence>
<name>A0A1B9XYD5_9FLAO</name>
<dbReference type="PROSITE" id="PS50059">
    <property type="entry name" value="FKBP_PPIASE"/>
    <property type="match status" value="1"/>
</dbReference>
<evidence type="ECO:0000313" key="8">
    <source>
        <dbReference type="Proteomes" id="UP000093186"/>
    </source>
</evidence>
<dbReference type="Proteomes" id="UP000093186">
    <property type="component" value="Unassembled WGS sequence"/>
</dbReference>